<keyword evidence="3" id="KW-1185">Reference proteome</keyword>
<dbReference type="GO" id="GO:0008233">
    <property type="term" value="F:peptidase activity"/>
    <property type="evidence" value="ECO:0007669"/>
    <property type="project" value="UniProtKB-KW"/>
</dbReference>
<evidence type="ECO:0000313" key="3">
    <source>
        <dbReference type="Proteomes" id="UP001595420"/>
    </source>
</evidence>
<feature type="non-terminal residue" evidence="2">
    <location>
        <position position="1"/>
    </location>
</feature>
<protein>
    <submittedName>
        <fullName evidence="2">HK97 family phage prohead protease</fullName>
    </submittedName>
</protein>
<name>A0ABV7C5Y4_9PROT</name>
<dbReference type="Proteomes" id="UP001595420">
    <property type="component" value="Unassembled WGS sequence"/>
</dbReference>
<organism evidence="2 3">
    <name type="scientific">Falsiroseomonas tokyonensis</name>
    <dbReference type="NCBI Taxonomy" id="430521"/>
    <lineage>
        <taxon>Bacteria</taxon>
        <taxon>Pseudomonadati</taxon>
        <taxon>Pseudomonadota</taxon>
        <taxon>Alphaproteobacteria</taxon>
        <taxon>Acetobacterales</taxon>
        <taxon>Roseomonadaceae</taxon>
        <taxon>Falsiroseomonas</taxon>
    </lineage>
</organism>
<reference evidence="3" key="1">
    <citation type="journal article" date="2019" name="Int. J. Syst. Evol. Microbiol.">
        <title>The Global Catalogue of Microorganisms (GCM) 10K type strain sequencing project: providing services to taxonomists for standard genome sequencing and annotation.</title>
        <authorList>
            <consortium name="The Broad Institute Genomics Platform"/>
            <consortium name="The Broad Institute Genome Sequencing Center for Infectious Disease"/>
            <person name="Wu L."/>
            <person name="Ma J."/>
        </authorList>
    </citation>
    <scope>NUCLEOTIDE SEQUENCE [LARGE SCALE GENOMIC DNA]</scope>
    <source>
        <strain evidence="3">CGMCC 1.16855</strain>
    </source>
</reference>
<feature type="non-terminal residue" evidence="2">
    <location>
        <position position="169"/>
    </location>
</feature>
<keyword evidence="2" id="KW-0645">Protease</keyword>
<gene>
    <name evidence="2" type="ORF">ACFOD3_30025</name>
</gene>
<evidence type="ECO:0000313" key="2">
    <source>
        <dbReference type="EMBL" id="MFC3004156.1"/>
    </source>
</evidence>
<keyword evidence="2" id="KW-0378">Hydrolase</keyword>
<accession>A0ABV7C5Y4</accession>
<feature type="compositionally biased region" description="Pro residues" evidence="1">
    <location>
        <begin position="147"/>
        <end position="169"/>
    </location>
</feature>
<dbReference type="EMBL" id="JBHRSB010000059">
    <property type="protein sequence ID" value="MFC3004156.1"/>
    <property type="molecule type" value="Genomic_DNA"/>
</dbReference>
<sequence length="169" mass="18034">PLGPIIEELDMRPEAVRMDALRSGRAPVLDTHRRAGTRDVLGRVTAARLEAGRGYATLQFSGADDVEPVWQRVADGTLQSVSVGYRVHRYEPRPDAATGQTIHRAVDWEPYEISIVPVPVDAAAVVRGEGDQGTPATAIEPALTIPEEPPMPETTPASPDPAPAPPAPP</sequence>
<comment type="caution">
    <text evidence="2">The sequence shown here is derived from an EMBL/GenBank/DDBJ whole genome shotgun (WGS) entry which is preliminary data.</text>
</comment>
<proteinExistence type="predicted"/>
<evidence type="ECO:0000256" key="1">
    <source>
        <dbReference type="SAM" id="MobiDB-lite"/>
    </source>
</evidence>
<dbReference type="GO" id="GO:0006508">
    <property type="term" value="P:proteolysis"/>
    <property type="evidence" value="ECO:0007669"/>
    <property type="project" value="UniProtKB-KW"/>
</dbReference>
<feature type="region of interest" description="Disordered" evidence="1">
    <location>
        <begin position="141"/>
        <end position="169"/>
    </location>
</feature>